<evidence type="ECO:0000256" key="1">
    <source>
        <dbReference type="ARBA" id="ARBA00004191"/>
    </source>
</evidence>
<dbReference type="GO" id="GO:0030313">
    <property type="term" value="C:cell envelope"/>
    <property type="evidence" value="ECO:0007669"/>
    <property type="project" value="UniProtKB-SubCell"/>
</dbReference>
<dbReference type="RefSeq" id="WP_135496425.1">
    <property type="nucleotide sequence ID" value="NZ_SRLD01000005.1"/>
</dbReference>
<keyword evidence="2" id="KW-0134">Cell wall</keyword>
<comment type="subcellular location">
    <subcellularLocation>
        <location evidence="1">Secreted</location>
        <location evidence="1">Cell wall</location>
    </subcellularLocation>
</comment>
<evidence type="ECO:0008006" key="9">
    <source>
        <dbReference type="Google" id="ProtNLM"/>
    </source>
</evidence>
<dbReference type="PANTHER" id="PTHR31018:SF3">
    <property type="entry name" value="RECEPTOR PROTEIN-TYROSINE KINASE"/>
    <property type="match status" value="1"/>
</dbReference>
<evidence type="ECO:0000256" key="6">
    <source>
        <dbReference type="SAM" id="SignalP"/>
    </source>
</evidence>
<keyword evidence="3" id="KW-0964">Secreted</keyword>
<dbReference type="PANTHER" id="PTHR31018">
    <property type="entry name" value="SPORULATION-SPECIFIC PROTEIN-RELATED"/>
    <property type="match status" value="1"/>
</dbReference>
<reference evidence="7 8" key="1">
    <citation type="submission" date="2019-04" db="EMBL/GenBank/DDBJ databases">
        <authorList>
            <person name="Feng G."/>
            <person name="Zhang J."/>
            <person name="Zhu H."/>
        </authorList>
    </citation>
    <scope>NUCLEOTIDE SEQUENCE [LARGE SCALE GENOMIC DNA]</scope>
    <source>
        <strain evidence="7 8">JCM 17223</strain>
    </source>
</reference>
<name>A0A4Z0PQP6_9BACT</name>
<feature type="signal peptide" evidence="6">
    <location>
        <begin position="1"/>
        <end position="19"/>
    </location>
</feature>
<organism evidence="7 8">
    <name type="scientific">Hymenobacter elongatus</name>
    <dbReference type="NCBI Taxonomy" id="877208"/>
    <lineage>
        <taxon>Bacteria</taxon>
        <taxon>Pseudomonadati</taxon>
        <taxon>Bacteroidota</taxon>
        <taxon>Cytophagia</taxon>
        <taxon>Cytophagales</taxon>
        <taxon>Hymenobacteraceae</taxon>
        <taxon>Hymenobacter</taxon>
    </lineage>
</organism>
<dbReference type="Gene3D" id="3.80.20.20">
    <property type="entry name" value="Receptor L-domain"/>
    <property type="match status" value="1"/>
</dbReference>
<evidence type="ECO:0000256" key="5">
    <source>
        <dbReference type="ARBA" id="ARBA00023180"/>
    </source>
</evidence>
<keyword evidence="5" id="KW-0325">Glycoprotein</keyword>
<gene>
    <name evidence="7" type="ORF">E5J99_03995</name>
</gene>
<evidence type="ECO:0000256" key="2">
    <source>
        <dbReference type="ARBA" id="ARBA00022512"/>
    </source>
</evidence>
<keyword evidence="8" id="KW-1185">Reference proteome</keyword>
<protein>
    <recommendedName>
        <fullName evidence="9">T9SS type A sorting domain-containing protein</fullName>
    </recommendedName>
</protein>
<dbReference type="SUPFAM" id="SSF52058">
    <property type="entry name" value="L domain-like"/>
    <property type="match status" value="1"/>
</dbReference>
<dbReference type="EMBL" id="SRLD01000005">
    <property type="protein sequence ID" value="TGE18912.1"/>
    <property type="molecule type" value="Genomic_DNA"/>
</dbReference>
<evidence type="ECO:0000313" key="8">
    <source>
        <dbReference type="Proteomes" id="UP000297739"/>
    </source>
</evidence>
<dbReference type="InterPro" id="IPR051648">
    <property type="entry name" value="CWI-Assembly_Regulator"/>
</dbReference>
<dbReference type="AlphaFoldDB" id="A0A4Z0PQP6"/>
<accession>A0A4Z0PQP6</accession>
<comment type="caution">
    <text evidence="7">The sequence shown here is derived from an EMBL/GenBank/DDBJ whole genome shotgun (WGS) entry which is preliminary data.</text>
</comment>
<evidence type="ECO:0000256" key="3">
    <source>
        <dbReference type="ARBA" id="ARBA00022525"/>
    </source>
</evidence>
<evidence type="ECO:0000313" key="7">
    <source>
        <dbReference type="EMBL" id="TGE18912.1"/>
    </source>
</evidence>
<dbReference type="Gene3D" id="3.80.10.10">
    <property type="entry name" value="Ribonuclease Inhibitor"/>
    <property type="match status" value="1"/>
</dbReference>
<dbReference type="InterPro" id="IPR036941">
    <property type="entry name" value="Rcpt_L-dom_sf"/>
</dbReference>
<evidence type="ECO:0000256" key="4">
    <source>
        <dbReference type="ARBA" id="ARBA00022729"/>
    </source>
</evidence>
<keyword evidence="4 6" id="KW-0732">Signal</keyword>
<dbReference type="OrthoDB" id="874293at2"/>
<proteinExistence type="predicted"/>
<dbReference type="Proteomes" id="UP000297739">
    <property type="component" value="Unassembled WGS sequence"/>
</dbReference>
<sequence length="517" mass="53456">MKQLLLVLCLFAFAHKARAQACNLNLTTQTQVDAIAQAGCVTIQNLSVYGGIRNVSIDGIYDLSPLAFITEVAGAVSLVMNDLPTIQGLANINTIGGGLYIQNATSLGSVGVGGFSSLRSIGQDLIIINNTSLTNIAGFAQLQSARSVTISQNSELGNVTGLNALSRTGALSITQCPKLRTITGLNNLVTVQGIPTVPPTQLPEPVVAISDNPSLEQLTGLTSLATAGNLTIGTNPALKELAGFNNLRSLTGLYIGGNTAMTTLSGFNGGLVLGGTGIVNINTNARLTSITGFRGLNVQSLSIHTNNGLKEIPGFASSKGLNVGVSGNPALESVAGFGNSQFTGTVQVDNNAQLQRITGFSSPTAPRFITVSGNPLLTSIASAFAYSSYAPLTTLRVEGNTALATCSVPWICSYLSRGELAYFSLNATGCNSNAAVQQGCQVLSTEKAAAQAPVAYPNPVSDLLYLRVASKFQISDLLGRVLLQGEGSAVSVAALPQGIYVVQTGPELKNSFRISKN</sequence>
<dbReference type="InterPro" id="IPR032675">
    <property type="entry name" value="LRR_dom_sf"/>
</dbReference>
<feature type="chain" id="PRO_5021475599" description="T9SS type A sorting domain-containing protein" evidence="6">
    <location>
        <begin position="20"/>
        <end position="517"/>
    </location>
</feature>